<gene>
    <name evidence="1" type="ORF">BS47DRAFT_1483380</name>
</gene>
<accession>A0A9P6B494</accession>
<protein>
    <submittedName>
        <fullName evidence="1">Uncharacterized protein</fullName>
    </submittedName>
</protein>
<evidence type="ECO:0000313" key="1">
    <source>
        <dbReference type="EMBL" id="KAF9517438.1"/>
    </source>
</evidence>
<dbReference type="EMBL" id="MU128932">
    <property type="protein sequence ID" value="KAF9517438.1"/>
    <property type="molecule type" value="Genomic_DNA"/>
</dbReference>
<dbReference type="OrthoDB" id="3255642at2759"/>
<reference evidence="1" key="1">
    <citation type="journal article" date="2020" name="Nat. Commun.">
        <title>Large-scale genome sequencing of mycorrhizal fungi provides insights into the early evolution of symbiotic traits.</title>
        <authorList>
            <person name="Miyauchi S."/>
            <person name="Kiss E."/>
            <person name="Kuo A."/>
            <person name="Drula E."/>
            <person name="Kohler A."/>
            <person name="Sanchez-Garcia M."/>
            <person name="Morin E."/>
            <person name="Andreopoulos B."/>
            <person name="Barry K.W."/>
            <person name="Bonito G."/>
            <person name="Buee M."/>
            <person name="Carver A."/>
            <person name="Chen C."/>
            <person name="Cichocki N."/>
            <person name="Clum A."/>
            <person name="Culley D."/>
            <person name="Crous P.W."/>
            <person name="Fauchery L."/>
            <person name="Girlanda M."/>
            <person name="Hayes R.D."/>
            <person name="Keri Z."/>
            <person name="LaButti K."/>
            <person name="Lipzen A."/>
            <person name="Lombard V."/>
            <person name="Magnuson J."/>
            <person name="Maillard F."/>
            <person name="Murat C."/>
            <person name="Nolan M."/>
            <person name="Ohm R.A."/>
            <person name="Pangilinan J."/>
            <person name="Pereira M.F."/>
            <person name="Perotto S."/>
            <person name="Peter M."/>
            <person name="Pfister S."/>
            <person name="Riley R."/>
            <person name="Sitrit Y."/>
            <person name="Stielow J.B."/>
            <person name="Szollosi G."/>
            <person name="Zifcakova L."/>
            <person name="Stursova M."/>
            <person name="Spatafora J.W."/>
            <person name="Tedersoo L."/>
            <person name="Vaario L.M."/>
            <person name="Yamada A."/>
            <person name="Yan M."/>
            <person name="Wang P."/>
            <person name="Xu J."/>
            <person name="Bruns T."/>
            <person name="Baldrian P."/>
            <person name="Vilgalys R."/>
            <person name="Dunand C."/>
            <person name="Henrissat B."/>
            <person name="Grigoriev I.V."/>
            <person name="Hibbett D."/>
            <person name="Nagy L.G."/>
            <person name="Martin F.M."/>
        </authorList>
    </citation>
    <scope>NUCLEOTIDE SEQUENCE</scope>
    <source>
        <strain evidence="1">UP504</strain>
    </source>
</reference>
<proteinExistence type="predicted"/>
<comment type="caution">
    <text evidence="1">The sequence shown here is derived from an EMBL/GenBank/DDBJ whole genome shotgun (WGS) entry which is preliminary data.</text>
</comment>
<keyword evidence="2" id="KW-1185">Reference proteome</keyword>
<evidence type="ECO:0000313" key="2">
    <source>
        <dbReference type="Proteomes" id="UP000886523"/>
    </source>
</evidence>
<sequence length="219" mass="24088">MSSLSDSINHRFFSGTGRVDATRLVGPLYNLYANEAYNRSEKAIFPGFFHGSEAIDRIMASNLPDVPTQTGSLVHFYNTLASIAYNTTLAGLAGTAFLTSGHTYDQLKSAIIKASTASHHLTHRKESESTHLHYLHSHRTHHRFHKRAAVPPPQLAAKTPASIEAELKVLLNEFAGGLELSRQCGGQGIPNCSWKKIMVVRKEKFLICLLSLVSPRPSP</sequence>
<organism evidence="1 2">
    <name type="scientific">Hydnum rufescens UP504</name>
    <dbReference type="NCBI Taxonomy" id="1448309"/>
    <lineage>
        <taxon>Eukaryota</taxon>
        <taxon>Fungi</taxon>
        <taxon>Dikarya</taxon>
        <taxon>Basidiomycota</taxon>
        <taxon>Agaricomycotina</taxon>
        <taxon>Agaricomycetes</taxon>
        <taxon>Cantharellales</taxon>
        <taxon>Hydnaceae</taxon>
        <taxon>Hydnum</taxon>
    </lineage>
</organism>
<dbReference type="AlphaFoldDB" id="A0A9P6B494"/>
<dbReference type="Proteomes" id="UP000886523">
    <property type="component" value="Unassembled WGS sequence"/>
</dbReference>
<name>A0A9P6B494_9AGAM</name>